<dbReference type="EMBL" id="CAJVPP010009936">
    <property type="protein sequence ID" value="CAG8707800.1"/>
    <property type="molecule type" value="Genomic_DNA"/>
</dbReference>
<accession>A0A9N9N6X5</accession>
<reference evidence="1" key="1">
    <citation type="submission" date="2021-06" db="EMBL/GenBank/DDBJ databases">
        <authorList>
            <person name="Kallberg Y."/>
            <person name="Tangrot J."/>
            <person name="Rosling A."/>
        </authorList>
    </citation>
    <scope>NUCLEOTIDE SEQUENCE</scope>
    <source>
        <strain evidence="1">87-6 pot B 2015</strain>
    </source>
</reference>
<feature type="non-terminal residue" evidence="1">
    <location>
        <position position="1"/>
    </location>
</feature>
<evidence type="ECO:0000313" key="2">
    <source>
        <dbReference type="Proteomes" id="UP000789375"/>
    </source>
</evidence>
<dbReference type="Proteomes" id="UP000789375">
    <property type="component" value="Unassembled WGS sequence"/>
</dbReference>
<name>A0A9N9N6X5_FUNMO</name>
<evidence type="ECO:0000313" key="1">
    <source>
        <dbReference type="EMBL" id="CAG8707800.1"/>
    </source>
</evidence>
<comment type="caution">
    <text evidence="1">The sequence shown here is derived from an EMBL/GenBank/DDBJ whole genome shotgun (WGS) entry which is preliminary data.</text>
</comment>
<proteinExistence type="predicted"/>
<sequence>RTNDEIAENLIVSDISNPFNCIQFNKPSVNVSNSNKLNIWNNTNEEVISEFISLKATISPGISANSYIEVEKLQKLLISRKDDVDCILKLQPVYAIGIDFQQNSTSPCIACWVAKPLDIPILECLETIFEDQFEIYVYSKVNAKVMNLNIFQDFYISACLWAKTTPGKEVRILDYDINVNGCGVGDMLSNSWSSLKNLGIGYFLHSTEVQVSPTPDIMDNLFWLKFSKPTQSNRNVEFSTDSEKIINGTFGTSNSITGGKRKVYNTKFSSNEWKLSYKGPFGKGERWLYKYIDNDLDKDGSNRESFAPGAHSGQWFIKKKMQGFCITITQVLRCEVTHGLRRFIPQTKPKLLQLCPMMCHSLKLTFNDLNDISAKLTNLNQFCYDENMDITVGSNEAININKTKNQIIQDLKGEINCSITQKE</sequence>
<organism evidence="1 2">
    <name type="scientific">Funneliformis mosseae</name>
    <name type="common">Endomycorrhizal fungus</name>
    <name type="synonym">Glomus mosseae</name>
    <dbReference type="NCBI Taxonomy" id="27381"/>
    <lineage>
        <taxon>Eukaryota</taxon>
        <taxon>Fungi</taxon>
        <taxon>Fungi incertae sedis</taxon>
        <taxon>Mucoromycota</taxon>
        <taxon>Glomeromycotina</taxon>
        <taxon>Glomeromycetes</taxon>
        <taxon>Glomerales</taxon>
        <taxon>Glomeraceae</taxon>
        <taxon>Funneliformis</taxon>
    </lineage>
</organism>
<dbReference type="AlphaFoldDB" id="A0A9N9N6X5"/>
<protein>
    <submittedName>
        <fullName evidence="1">14463_t:CDS:1</fullName>
    </submittedName>
</protein>
<gene>
    <name evidence="1" type="ORF">FMOSSE_LOCUS14128</name>
</gene>
<keyword evidence="2" id="KW-1185">Reference proteome</keyword>